<feature type="domain" description="RPW8" evidence="5">
    <location>
        <begin position="19"/>
        <end position="172"/>
    </location>
</feature>
<accession>A0A2P6RN76</accession>
<name>A0A2P6RN76_ROSCH</name>
<dbReference type="SUPFAM" id="SSF56112">
    <property type="entry name" value="Protein kinase-like (PK-like)"/>
    <property type="match status" value="1"/>
</dbReference>
<dbReference type="Pfam" id="PF07714">
    <property type="entry name" value="PK_Tyr_Ser-Thr"/>
    <property type="match status" value="1"/>
</dbReference>
<dbReference type="PROSITE" id="PS51153">
    <property type="entry name" value="RPW8"/>
    <property type="match status" value="1"/>
</dbReference>
<dbReference type="InterPro" id="IPR001245">
    <property type="entry name" value="Ser-Thr/Tyr_kinase_cat_dom"/>
</dbReference>
<evidence type="ECO:0000256" key="1">
    <source>
        <dbReference type="ARBA" id="ARBA00004236"/>
    </source>
</evidence>
<feature type="region of interest" description="Disordered" evidence="3">
    <location>
        <begin position="555"/>
        <end position="582"/>
    </location>
</feature>
<reference evidence="6 7" key="1">
    <citation type="journal article" date="2018" name="Nat. Genet.">
        <title>The Rosa genome provides new insights in the design of modern roses.</title>
        <authorList>
            <person name="Bendahmane M."/>
        </authorList>
    </citation>
    <scope>NUCLEOTIDE SEQUENCE [LARGE SCALE GENOMIC DNA]</scope>
    <source>
        <strain evidence="7">cv. Old Blush</strain>
    </source>
</reference>
<dbReference type="AlphaFoldDB" id="A0A2P6RN76"/>
<dbReference type="InterPro" id="IPR008266">
    <property type="entry name" value="Tyr_kinase_AS"/>
</dbReference>
<dbReference type="EMBL" id="PDCK01000040">
    <property type="protein sequence ID" value="PRQ47888.1"/>
    <property type="molecule type" value="Genomic_DNA"/>
</dbReference>
<dbReference type="Gene3D" id="1.10.510.10">
    <property type="entry name" value="Transferase(Phosphotransferase) domain 1"/>
    <property type="match status" value="1"/>
</dbReference>
<evidence type="ECO:0000313" key="7">
    <source>
        <dbReference type="Proteomes" id="UP000238479"/>
    </source>
</evidence>
<proteinExistence type="predicted"/>
<dbReference type="InterPro" id="IPR008808">
    <property type="entry name" value="Powdery_mildew-R_dom"/>
</dbReference>
<keyword evidence="7" id="KW-1185">Reference proteome</keyword>
<evidence type="ECO:0000256" key="3">
    <source>
        <dbReference type="SAM" id="MobiDB-lite"/>
    </source>
</evidence>
<sequence>MLMFCLFCNQHQCKSQVQGEVQELVMGGGAVLGAAFGVLFDVVKKAVDKPTAFKSLLQNIKFSLEFLKPVIEKIGEHNVELGLPDEEIKHLITEMKEGVKLVQKSSKVSNWNCMRSYYTDQLIELDGSLKRLFHILMVQGVRDAKETLILARKHQDQLIETAKDAKETLVLAQKNTSQLTESVNDGKETLELARKNADQSAKDGKETLVLARKTRRLLKRIERLVTCTSKVKFKPATSTVSVTPVNKQVTAHNGNKIPKASRRAGRNRVLEASNLIVYRFAELVNATENFKSSGGDFVGTFKGWVDENTLAPSKVGTGMAVAVKRLNPESVEDFKQWQLSVNFLGRLSHPNLVKLLGYCRENKELLLVYEFMPNGSLFNHLSRRNPDEEPLCWDNRLRIAIGAAQVLTLLHILQIIHRDVTPSNILLDEIQDKWGPADGKLHVSTKICGTMGYIDPDYLRTGHLSVKSDVYSFGVVLLEILTGLKTIDFSRPKEQIKLVDWATPLLCDETKLQTIMDEQIKGQYPSQEALQTAQLTLRCLETDPERRPSMKEVVEELEHIRGLKEKPSQSKLTTMQSSSSSQ</sequence>
<dbReference type="Pfam" id="PF05659">
    <property type="entry name" value="RPW8"/>
    <property type="match status" value="1"/>
</dbReference>
<dbReference type="InterPro" id="IPR000719">
    <property type="entry name" value="Prot_kinase_dom"/>
</dbReference>
<feature type="domain" description="Protein kinase" evidence="4">
    <location>
        <begin position="287"/>
        <end position="560"/>
    </location>
</feature>
<protein>
    <submittedName>
        <fullName evidence="6">Putative transferase, protein kinase RLK-Pelle-RLCK-VIIa-2 family</fullName>
        <ecNumber evidence="6">2.7.-.-</ecNumber>
    </submittedName>
</protein>
<evidence type="ECO:0000259" key="4">
    <source>
        <dbReference type="PROSITE" id="PS50011"/>
    </source>
</evidence>
<dbReference type="Proteomes" id="UP000238479">
    <property type="component" value="Chromosome 2"/>
</dbReference>
<organism evidence="6 7">
    <name type="scientific">Rosa chinensis</name>
    <name type="common">China rose</name>
    <dbReference type="NCBI Taxonomy" id="74649"/>
    <lineage>
        <taxon>Eukaryota</taxon>
        <taxon>Viridiplantae</taxon>
        <taxon>Streptophyta</taxon>
        <taxon>Embryophyta</taxon>
        <taxon>Tracheophyta</taxon>
        <taxon>Spermatophyta</taxon>
        <taxon>Magnoliopsida</taxon>
        <taxon>eudicotyledons</taxon>
        <taxon>Gunneridae</taxon>
        <taxon>Pentapetalae</taxon>
        <taxon>rosids</taxon>
        <taxon>fabids</taxon>
        <taxon>Rosales</taxon>
        <taxon>Rosaceae</taxon>
        <taxon>Rosoideae</taxon>
        <taxon>Rosoideae incertae sedis</taxon>
        <taxon>Rosa</taxon>
    </lineage>
</organism>
<evidence type="ECO:0000259" key="5">
    <source>
        <dbReference type="PROSITE" id="PS51153"/>
    </source>
</evidence>
<dbReference type="PROSITE" id="PS00109">
    <property type="entry name" value="PROTEIN_KINASE_TYR"/>
    <property type="match status" value="1"/>
</dbReference>
<dbReference type="EC" id="2.7.-.-" evidence="6"/>
<dbReference type="Gene3D" id="3.30.200.20">
    <property type="entry name" value="Phosphorylase Kinase, domain 1"/>
    <property type="match status" value="1"/>
</dbReference>
<dbReference type="Gramene" id="PRQ47888">
    <property type="protein sequence ID" value="PRQ47888"/>
    <property type="gene ID" value="RchiOBHm_Chr2g0104621"/>
</dbReference>
<evidence type="ECO:0000313" key="6">
    <source>
        <dbReference type="EMBL" id="PRQ47888.1"/>
    </source>
</evidence>
<keyword evidence="2" id="KW-0472">Membrane</keyword>
<keyword evidence="2" id="KW-1003">Cell membrane</keyword>
<keyword evidence="6" id="KW-0418">Kinase</keyword>
<keyword evidence="6" id="KW-0808">Transferase</keyword>
<comment type="subcellular location">
    <subcellularLocation>
        <location evidence="1">Cell membrane</location>
    </subcellularLocation>
</comment>
<feature type="compositionally biased region" description="Basic and acidic residues" evidence="3">
    <location>
        <begin position="555"/>
        <end position="568"/>
    </location>
</feature>
<dbReference type="GO" id="GO:0005524">
    <property type="term" value="F:ATP binding"/>
    <property type="evidence" value="ECO:0007669"/>
    <property type="project" value="InterPro"/>
</dbReference>
<dbReference type="PROSITE" id="PS50011">
    <property type="entry name" value="PROTEIN_KINASE_DOM"/>
    <property type="match status" value="1"/>
</dbReference>
<dbReference type="InterPro" id="IPR050823">
    <property type="entry name" value="Plant_Ser_Thr_Prot_Kinase"/>
</dbReference>
<dbReference type="OMA" id="HISMNAK"/>
<dbReference type="GO" id="GO:0004672">
    <property type="term" value="F:protein kinase activity"/>
    <property type="evidence" value="ECO:0007669"/>
    <property type="project" value="InterPro"/>
</dbReference>
<gene>
    <name evidence="6" type="ORF">RchiOBHm_Chr2g0104621</name>
</gene>
<dbReference type="InterPro" id="IPR011009">
    <property type="entry name" value="Kinase-like_dom_sf"/>
</dbReference>
<dbReference type="PANTHER" id="PTHR45621">
    <property type="entry name" value="OS01G0588500 PROTEIN-RELATED"/>
    <property type="match status" value="1"/>
</dbReference>
<feature type="compositionally biased region" description="Low complexity" evidence="3">
    <location>
        <begin position="569"/>
        <end position="582"/>
    </location>
</feature>
<comment type="caution">
    <text evidence="6">The sequence shown here is derived from an EMBL/GenBank/DDBJ whole genome shotgun (WGS) entry which is preliminary data.</text>
</comment>
<evidence type="ECO:0000256" key="2">
    <source>
        <dbReference type="ARBA" id="ARBA00022475"/>
    </source>
</evidence>